<gene>
    <name evidence="2" type="ORF">Phpb_02739</name>
</gene>
<feature type="domain" description="Tox-ART-HYE1" evidence="1">
    <location>
        <begin position="7"/>
        <end position="129"/>
    </location>
</feature>
<accession>A0A1B8YGX5</accession>
<dbReference type="PATRIC" id="fig|29488.15.peg.3016"/>
<evidence type="ECO:0000313" key="2">
    <source>
        <dbReference type="EMBL" id="OCA54295.1"/>
    </source>
</evidence>
<dbReference type="Pfam" id="PF15634">
    <property type="entry name" value="Tox-ART-HYE1"/>
    <property type="match status" value="1"/>
</dbReference>
<dbReference type="AlphaFoldDB" id="A0A1B8YGX5"/>
<protein>
    <recommendedName>
        <fullName evidence="1">Tox-ART-HYE1 domain-containing protein</fullName>
    </recommendedName>
</protein>
<name>A0A1B8YGX5_9GAMM</name>
<dbReference type="InterPro" id="IPR028918">
    <property type="entry name" value="Tox-ART-HYE1_dom"/>
</dbReference>
<organism evidence="2 3">
    <name type="scientific">Photorhabdus namnaonensis</name>
    <dbReference type="NCBI Taxonomy" id="1851568"/>
    <lineage>
        <taxon>Bacteria</taxon>
        <taxon>Pseudomonadati</taxon>
        <taxon>Pseudomonadota</taxon>
        <taxon>Gammaproteobacteria</taxon>
        <taxon>Enterobacterales</taxon>
        <taxon>Morganellaceae</taxon>
        <taxon>Photorhabdus</taxon>
    </lineage>
</organism>
<dbReference type="EMBL" id="LOIC01000072">
    <property type="protein sequence ID" value="OCA54295.1"/>
    <property type="molecule type" value="Genomic_DNA"/>
</dbReference>
<evidence type="ECO:0000259" key="1">
    <source>
        <dbReference type="Pfam" id="PF15634"/>
    </source>
</evidence>
<dbReference type="RefSeq" id="WP_065390799.1">
    <property type="nucleotide sequence ID" value="NZ_CAWMQN010000072.1"/>
</dbReference>
<keyword evidence="3" id="KW-1185">Reference proteome</keyword>
<sequence>MGITIILSKGDNLKIFLQNGFKPQGSLGPTLSEEDFSLRRAAILKLIYSIITTTINKNLKRNKISKDNFIMPQDFWNEFKDFYKNIPIQTNIDDELLKKSITESIYKIDQNKFMEKHSETKQTIINNER</sequence>
<proteinExistence type="predicted"/>
<reference evidence="3" key="1">
    <citation type="submission" date="2015-11" db="EMBL/GenBank/DDBJ databases">
        <authorList>
            <person name="Tobias N.J."/>
            <person name="Mishra B."/>
            <person name="Gupta D.K."/>
            <person name="Thines M."/>
            <person name="Stinear T.P."/>
            <person name="Bode H.B."/>
        </authorList>
    </citation>
    <scope>NUCLEOTIDE SEQUENCE [LARGE SCALE GENOMIC DNA]</scope>
    <source>
        <strain evidence="3">PB45.5</strain>
    </source>
</reference>
<dbReference type="Proteomes" id="UP000092665">
    <property type="component" value="Unassembled WGS sequence"/>
</dbReference>
<comment type="caution">
    <text evidence="2">The sequence shown here is derived from an EMBL/GenBank/DDBJ whole genome shotgun (WGS) entry which is preliminary data.</text>
</comment>
<evidence type="ECO:0000313" key="3">
    <source>
        <dbReference type="Proteomes" id="UP000092665"/>
    </source>
</evidence>